<evidence type="ECO:0008006" key="4">
    <source>
        <dbReference type="Google" id="ProtNLM"/>
    </source>
</evidence>
<comment type="caution">
    <text evidence="2">The sequence shown here is derived from an EMBL/GenBank/DDBJ whole genome shotgun (WGS) entry which is preliminary data.</text>
</comment>
<feature type="transmembrane region" description="Helical" evidence="1">
    <location>
        <begin position="89"/>
        <end position="110"/>
    </location>
</feature>
<dbReference type="RefSeq" id="WP_129225634.1">
    <property type="nucleotide sequence ID" value="NZ_SDOZ01000002.1"/>
</dbReference>
<evidence type="ECO:0000256" key="1">
    <source>
        <dbReference type="SAM" id="Phobius"/>
    </source>
</evidence>
<keyword evidence="3" id="KW-1185">Reference proteome</keyword>
<keyword evidence="1" id="KW-0812">Transmembrane</keyword>
<dbReference type="InterPro" id="IPR005081">
    <property type="entry name" value="SpoIIGA"/>
</dbReference>
<dbReference type="GO" id="GO:0006508">
    <property type="term" value="P:proteolysis"/>
    <property type="evidence" value="ECO:0007669"/>
    <property type="project" value="InterPro"/>
</dbReference>
<feature type="transmembrane region" description="Helical" evidence="1">
    <location>
        <begin position="36"/>
        <end position="59"/>
    </location>
</feature>
<feature type="transmembrane region" description="Helical" evidence="1">
    <location>
        <begin position="122"/>
        <end position="145"/>
    </location>
</feature>
<accession>A0A4Q2KG58</accession>
<feature type="transmembrane region" description="Helical" evidence="1">
    <location>
        <begin position="6"/>
        <end position="24"/>
    </location>
</feature>
<dbReference type="OrthoDB" id="2690199at2"/>
<evidence type="ECO:0000313" key="2">
    <source>
        <dbReference type="EMBL" id="RXZ62183.1"/>
    </source>
</evidence>
<dbReference type="EMBL" id="SDOZ01000002">
    <property type="protein sequence ID" value="RXZ62183.1"/>
    <property type="molecule type" value="Genomic_DNA"/>
</dbReference>
<organism evidence="2 3">
    <name type="scientific">Candidatus Borkfalkia ceftriaxoniphila</name>
    <dbReference type="NCBI Taxonomy" id="2508949"/>
    <lineage>
        <taxon>Bacteria</taxon>
        <taxon>Bacillati</taxon>
        <taxon>Bacillota</taxon>
        <taxon>Clostridia</taxon>
        <taxon>Christensenellales</taxon>
        <taxon>Christensenellaceae</taxon>
        <taxon>Candidatus Borkfalkia</taxon>
    </lineage>
</organism>
<feature type="transmembrane region" description="Helical" evidence="1">
    <location>
        <begin position="65"/>
        <end position="82"/>
    </location>
</feature>
<gene>
    <name evidence="2" type="ORF">ESZ91_07260</name>
</gene>
<keyword evidence="1" id="KW-0472">Membrane</keyword>
<keyword evidence="1" id="KW-1133">Transmembrane helix</keyword>
<dbReference type="Pfam" id="PF03419">
    <property type="entry name" value="Peptidase_U4"/>
    <property type="match status" value="1"/>
</dbReference>
<dbReference type="AlphaFoldDB" id="A0A4Q2KG58"/>
<dbReference type="GO" id="GO:0030436">
    <property type="term" value="P:asexual sporulation"/>
    <property type="evidence" value="ECO:0007669"/>
    <property type="project" value="InterPro"/>
</dbReference>
<evidence type="ECO:0000313" key="3">
    <source>
        <dbReference type="Proteomes" id="UP000291269"/>
    </source>
</evidence>
<protein>
    <recommendedName>
        <fullName evidence="4">Sigma-E processing peptidase SpoIIGA</fullName>
    </recommendedName>
</protein>
<sequence>MTVYLDLIILDNFAADFALLYLAVKTARGEVKLWRLALTALAGTALAVGYTVFTLYYTLPPAVEIFVKYGVAALLPVFASKYKKKSTLAIAVGAFLAYMFALAGLLTALFSDPQIEEGGGALTYTIGGVPSGVLVACTVLFVAAAKKTVAKIAKRKKILSLVVDCSLFYRENRVRTRAFLDSGNMVTAPDGTFVAVAEKALAVKLLGEHLFTGSTNGIRIPVATVSGKSFMTAFKIDKIEIYCDGTRNIIEDVTLGISPDGVHGEYDLILPFDFVREQK</sequence>
<dbReference type="Proteomes" id="UP000291269">
    <property type="component" value="Unassembled WGS sequence"/>
</dbReference>
<name>A0A4Q2KG58_9FIRM</name>
<reference evidence="2 3" key="1">
    <citation type="journal article" date="2019" name="Gut">
        <title>Antibiotics-induced monodominance of a novel gut bacterial order.</title>
        <authorList>
            <person name="Hildebrand F."/>
            <person name="Moitinho-Silva L."/>
            <person name="Blasche S."/>
            <person name="Jahn M.T."/>
            <person name="Gossmann T.I."/>
            <person name="Heuerta-Cepas J."/>
            <person name="Hercog R."/>
            <person name="Luetge M."/>
            <person name="Bahram M."/>
            <person name="Pryszlak A."/>
            <person name="Alves R.J."/>
            <person name="Waszak S.M."/>
            <person name="Zhu A."/>
            <person name="Ye L."/>
            <person name="Costea P.I."/>
            <person name="Aalvink S."/>
            <person name="Belzer C."/>
            <person name="Forslund S.K."/>
            <person name="Sunagawa S."/>
            <person name="Hentschel U."/>
            <person name="Merten C."/>
            <person name="Patil K.R."/>
            <person name="Benes V."/>
            <person name="Bork P."/>
        </authorList>
    </citation>
    <scope>NUCLEOTIDE SEQUENCE [LARGE SCALE GENOMIC DNA]</scope>
    <source>
        <strain evidence="2 3">HDS1380</strain>
    </source>
</reference>
<proteinExistence type="predicted"/>
<dbReference type="GO" id="GO:0004190">
    <property type="term" value="F:aspartic-type endopeptidase activity"/>
    <property type="evidence" value="ECO:0007669"/>
    <property type="project" value="InterPro"/>
</dbReference>